<feature type="compositionally biased region" description="Low complexity" evidence="1">
    <location>
        <begin position="42"/>
        <end position="57"/>
    </location>
</feature>
<dbReference type="RefSeq" id="WP_120149941.1">
    <property type="nucleotide sequence ID" value="NZ_QZVT01000009.1"/>
</dbReference>
<evidence type="ECO:0000313" key="3">
    <source>
        <dbReference type="Proteomes" id="UP000272560"/>
    </source>
</evidence>
<dbReference type="OrthoDB" id="4949576at2"/>
<proteinExistence type="predicted"/>
<name>A0A3A5MAU5_9MICC</name>
<accession>A0A3A5MAU5</accession>
<feature type="region of interest" description="Disordered" evidence="1">
    <location>
        <begin position="1"/>
        <end position="160"/>
    </location>
</feature>
<gene>
    <name evidence="2" type="ORF">D6T63_15400</name>
</gene>
<evidence type="ECO:0000256" key="1">
    <source>
        <dbReference type="SAM" id="MobiDB-lite"/>
    </source>
</evidence>
<organism evidence="2 3">
    <name type="scientific">Arthrobacter cheniae</name>
    <dbReference type="NCBI Taxonomy" id="1258888"/>
    <lineage>
        <taxon>Bacteria</taxon>
        <taxon>Bacillati</taxon>
        <taxon>Actinomycetota</taxon>
        <taxon>Actinomycetes</taxon>
        <taxon>Micrococcales</taxon>
        <taxon>Micrococcaceae</taxon>
        <taxon>Arthrobacter</taxon>
    </lineage>
</organism>
<reference evidence="2 3" key="1">
    <citation type="submission" date="2018-09" db="EMBL/GenBank/DDBJ databases">
        <title>Novel species of Arthrobacter.</title>
        <authorList>
            <person name="Liu Q."/>
            <person name="Xin Y.-H."/>
        </authorList>
    </citation>
    <scope>NUCLEOTIDE SEQUENCE [LARGE SCALE GENOMIC DNA]</scope>
    <source>
        <strain evidence="2 3">Hz2</strain>
    </source>
</reference>
<dbReference type="EMBL" id="QZVT01000009">
    <property type="protein sequence ID" value="RJT77320.1"/>
    <property type="molecule type" value="Genomic_DNA"/>
</dbReference>
<evidence type="ECO:0000313" key="2">
    <source>
        <dbReference type="EMBL" id="RJT77320.1"/>
    </source>
</evidence>
<dbReference type="AlphaFoldDB" id="A0A3A5MAU5"/>
<dbReference type="Proteomes" id="UP000272560">
    <property type="component" value="Unassembled WGS sequence"/>
</dbReference>
<protein>
    <submittedName>
        <fullName evidence="2">Uncharacterized protein</fullName>
    </submittedName>
</protein>
<sequence length="160" mass="15843">MTESSSAGHPDGAALPTDHPLGPASPIPPLEKEQGRVGPAGGSAEASGAGSAGQSAAVNNTDVGGHGAGRDGSGDAHGQDQDGHDDGRPETDRREEILDPAAGTAAHHARSIRDEQGTHSAGTVPPAFNGEGSPEDPANDRHPEDAASEPDTWDSGGAEG</sequence>
<comment type="caution">
    <text evidence="2">The sequence shown here is derived from an EMBL/GenBank/DDBJ whole genome shotgun (WGS) entry which is preliminary data.</text>
</comment>
<feature type="compositionally biased region" description="Basic and acidic residues" evidence="1">
    <location>
        <begin position="68"/>
        <end position="97"/>
    </location>
</feature>
<keyword evidence="3" id="KW-1185">Reference proteome</keyword>